<dbReference type="AlphaFoldDB" id="A0AA35ZD75"/>
<dbReference type="EMBL" id="OX465082">
    <property type="protein sequence ID" value="CAI9289999.1"/>
    <property type="molecule type" value="Genomic_DNA"/>
</dbReference>
<keyword evidence="3" id="KW-1185">Reference proteome</keyword>
<proteinExistence type="predicted"/>
<sequence>MVFGKDNPVPESVDVTLTDSDNEDGVLGVSESVEAPQNVQASKAGVKIDDPVLKVFNGQEVEVWSRVVWKPKWAVTFSDVKRKVKGNNNSVS</sequence>
<organism evidence="2 3">
    <name type="scientific">Lactuca saligna</name>
    <name type="common">Willowleaf lettuce</name>
    <dbReference type="NCBI Taxonomy" id="75948"/>
    <lineage>
        <taxon>Eukaryota</taxon>
        <taxon>Viridiplantae</taxon>
        <taxon>Streptophyta</taxon>
        <taxon>Embryophyta</taxon>
        <taxon>Tracheophyta</taxon>
        <taxon>Spermatophyta</taxon>
        <taxon>Magnoliopsida</taxon>
        <taxon>eudicotyledons</taxon>
        <taxon>Gunneridae</taxon>
        <taxon>Pentapetalae</taxon>
        <taxon>asterids</taxon>
        <taxon>campanulids</taxon>
        <taxon>Asterales</taxon>
        <taxon>Asteraceae</taxon>
        <taxon>Cichorioideae</taxon>
        <taxon>Cichorieae</taxon>
        <taxon>Lactucinae</taxon>
        <taxon>Lactuca</taxon>
    </lineage>
</organism>
<evidence type="ECO:0000313" key="3">
    <source>
        <dbReference type="Proteomes" id="UP001177003"/>
    </source>
</evidence>
<name>A0AA35ZD75_LACSI</name>
<reference evidence="2" key="1">
    <citation type="submission" date="2023-04" db="EMBL/GenBank/DDBJ databases">
        <authorList>
            <person name="Vijverberg K."/>
            <person name="Xiong W."/>
            <person name="Schranz E."/>
        </authorList>
    </citation>
    <scope>NUCLEOTIDE SEQUENCE</scope>
</reference>
<feature type="region of interest" description="Disordered" evidence="1">
    <location>
        <begin position="1"/>
        <end position="21"/>
    </location>
</feature>
<accession>A0AA35ZD75</accession>
<dbReference type="Proteomes" id="UP001177003">
    <property type="component" value="Chromosome 6"/>
</dbReference>
<evidence type="ECO:0000313" key="2">
    <source>
        <dbReference type="EMBL" id="CAI9289999.1"/>
    </source>
</evidence>
<protein>
    <submittedName>
        <fullName evidence="2">Uncharacterized protein</fullName>
    </submittedName>
</protein>
<gene>
    <name evidence="2" type="ORF">LSALG_LOCUS29209</name>
</gene>
<evidence type="ECO:0000256" key="1">
    <source>
        <dbReference type="SAM" id="MobiDB-lite"/>
    </source>
</evidence>